<name>A0A238W588_9ACTN</name>
<evidence type="ECO:0000256" key="1">
    <source>
        <dbReference type="SAM" id="MobiDB-lite"/>
    </source>
</evidence>
<feature type="compositionally biased region" description="Low complexity" evidence="1">
    <location>
        <begin position="100"/>
        <end position="128"/>
    </location>
</feature>
<dbReference type="AlphaFoldDB" id="A0A238W588"/>
<protein>
    <submittedName>
        <fullName evidence="3">Uncharacterized protein</fullName>
    </submittedName>
</protein>
<keyword evidence="4" id="KW-1185">Reference proteome</keyword>
<evidence type="ECO:0000313" key="3">
    <source>
        <dbReference type="EMBL" id="SNR41720.1"/>
    </source>
</evidence>
<evidence type="ECO:0000313" key="4">
    <source>
        <dbReference type="Proteomes" id="UP000198415"/>
    </source>
</evidence>
<sequence length="254" mass="26091">MTFGDHATFIVSGAGNGIGGMGGQGSQGASPVTVGAPPTSEGPATGPGTSSRQGRRMSMIVAVSTVLGTVFTAGAFVVGLPGFKADDDKPVQHGAAPLNATSTPPAEAGAATPGTGSSPAGSANTSGAKPVPIFDDVVTIDQNAGVDLDTGRSKKHYQQNADTDLYLGIYHDLYTSARNWTAYDDTNAGTEEGAYARCRDYRLTGRPTVRERYVSVGGNSQYCFTTSAGHPAWVASINQVGDQSQLVKVAVWDE</sequence>
<keyword evidence="2" id="KW-0472">Membrane</keyword>
<accession>A0A238W588</accession>
<dbReference type="Proteomes" id="UP000198415">
    <property type="component" value="Unassembled WGS sequence"/>
</dbReference>
<gene>
    <name evidence="3" type="ORF">SAMN06264365_102183</name>
</gene>
<keyword evidence="2" id="KW-0812">Transmembrane</keyword>
<dbReference type="EMBL" id="FZNR01000002">
    <property type="protein sequence ID" value="SNR41720.1"/>
    <property type="molecule type" value="Genomic_DNA"/>
</dbReference>
<feature type="transmembrane region" description="Helical" evidence="2">
    <location>
        <begin position="60"/>
        <end position="83"/>
    </location>
</feature>
<proteinExistence type="predicted"/>
<organism evidence="3 4">
    <name type="scientific">Actinoplanes regularis</name>
    <dbReference type="NCBI Taxonomy" id="52697"/>
    <lineage>
        <taxon>Bacteria</taxon>
        <taxon>Bacillati</taxon>
        <taxon>Actinomycetota</taxon>
        <taxon>Actinomycetes</taxon>
        <taxon>Micromonosporales</taxon>
        <taxon>Micromonosporaceae</taxon>
        <taxon>Actinoplanes</taxon>
    </lineage>
</organism>
<reference evidence="3 4" key="1">
    <citation type="submission" date="2017-06" db="EMBL/GenBank/DDBJ databases">
        <authorList>
            <person name="Kim H.J."/>
            <person name="Triplett B.A."/>
        </authorList>
    </citation>
    <scope>NUCLEOTIDE SEQUENCE [LARGE SCALE GENOMIC DNA]</scope>
    <source>
        <strain evidence="3 4">DSM 43151</strain>
    </source>
</reference>
<evidence type="ECO:0000256" key="2">
    <source>
        <dbReference type="SAM" id="Phobius"/>
    </source>
</evidence>
<feature type="region of interest" description="Disordered" evidence="1">
    <location>
        <begin position="20"/>
        <end position="56"/>
    </location>
</feature>
<keyword evidence="2" id="KW-1133">Transmembrane helix</keyword>
<feature type="region of interest" description="Disordered" evidence="1">
    <location>
        <begin position="91"/>
        <end position="129"/>
    </location>
</feature>